<dbReference type="EMBL" id="FNIT01000008">
    <property type="protein sequence ID" value="SDO60160.1"/>
    <property type="molecule type" value="Genomic_DNA"/>
</dbReference>
<keyword evidence="3" id="KW-1185">Reference proteome</keyword>
<feature type="region of interest" description="Disordered" evidence="1">
    <location>
        <begin position="37"/>
        <end position="197"/>
    </location>
</feature>
<feature type="region of interest" description="Disordered" evidence="1">
    <location>
        <begin position="297"/>
        <end position="369"/>
    </location>
</feature>
<proteinExistence type="predicted"/>
<evidence type="ECO:0000313" key="3">
    <source>
        <dbReference type="Proteomes" id="UP000198793"/>
    </source>
</evidence>
<dbReference type="AlphaFoldDB" id="A0A1H0KWP7"/>
<dbReference type="OrthoDB" id="8480612at2"/>
<accession>A0A1H0KWP7</accession>
<gene>
    <name evidence="2" type="ORF">SAMN05192530_108180</name>
</gene>
<feature type="region of interest" description="Disordered" evidence="1">
    <location>
        <begin position="1"/>
        <end position="24"/>
    </location>
</feature>
<organism evidence="2 3">
    <name type="scientific">Aureimonas jatrophae</name>
    <dbReference type="NCBI Taxonomy" id="1166073"/>
    <lineage>
        <taxon>Bacteria</taxon>
        <taxon>Pseudomonadati</taxon>
        <taxon>Pseudomonadota</taxon>
        <taxon>Alphaproteobacteria</taxon>
        <taxon>Hyphomicrobiales</taxon>
        <taxon>Aurantimonadaceae</taxon>
        <taxon>Aureimonas</taxon>
    </lineage>
</organism>
<evidence type="ECO:0000256" key="1">
    <source>
        <dbReference type="SAM" id="MobiDB-lite"/>
    </source>
</evidence>
<evidence type="ECO:0008006" key="4">
    <source>
        <dbReference type="Google" id="ProtNLM"/>
    </source>
</evidence>
<sequence>MANRPRRPSGGKPQTVIDGEAERVTPATVDGGLADETVLAQSGEPPSVFGGDESRRDGDPDVFVEPPAERPDDQPALVEVPATTPEDADPVLHTPVPPVGSRDDGSDRSAVPGRAEAEFAREEGLVPEAVLAGGGTMADAAAPTPSASEALHPDTVAEPTPRRDLGEFEDDEIVSDASREAEPPPAAPYVAPHESETRGPSFGSLLGAGLLGALIVGASGAALLSTGVVTLPDRNAQAINPQQFAAAGELQQARGDLQTLRETVEQLQSAQAAGGAGSGVAPADFTALTDRVTAAERAIQSGGTSSSDASNAAQGASQAAGAAQSTADQAREAANAAQAAADAARNTAGEAQGTAQAATQTAQGAVDTARSASEAANAAQQAVEAVRGEVQSFGERLAAIEDGNRRAAIALSAAGLKAAIDRGQPFMGELERFASSGGEGEGQTVDALRQYAAAGVPTPAALASQWSDAETAILDAVRPPVSASDVGDQVLSGLRSLVTVRPAGSSVSPSDPGPGATVARMDAALSSGDFAGWLTQWETLPEAAKTASSDFAAKVRARVETDRLIDQTINSAIGAPASQG</sequence>
<dbReference type="Proteomes" id="UP000198793">
    <property type="component" value="Unassembled WGS sequence"/>
</dbReference>
<feature type="compositionally biased region" description="Basic and acidic residues" evidence="1">
    <location>
        <begin position="115"/>
        <end position="124"/>
    </location>
</feature>
<reference evidence="2 3" key="1">
    <citation type="submission" date="2016-10" db="EMBL/GenBank/DDBJ databases">
        <authorList>
            <person name="de Groot N.N."/>
        </authorList>
    </citation>
    <scope>NUCLEOTIDE SEQUENCE [LARGE SCALE GENOMIC DNA]</scope>
    <source>
        <strain evidence="3">L7-484,KACC 16230,DSM 25025</strain>
    </source>
</reference>
<feature type="compositionally biased region" description="Low complexity" evidence="1">
    <location>
        <begin position="305"/>
        <end position="369"/>
    </location>
</feature>
<protein>
    <recommendedName>
        <fullName evidence="4">Inner membrane protein</fullName>
    </recommendedName>
</protein>
<evidence type="ECO:0000313" key="2">
    <source>
        <dbReference type="EMBL" id="SDO60160.1"/>
    </source>
</evidence>
<name>A0A1H0KWP7_9HYPH</name>
<dbReference type="RefSeq" id="WP_090675708.1">
    <property type="nucleotide sequence ID" value="NZ_FNIT01000008.1"/>
</dbReference>
<dbReference type="STRING" id="1166073.SAMN05192530_108180"/>